<name>Q0UK97_PHANO</name>
<proteinExistence type="predicted"/>
<dbReference type="KEGG" id="pno:SNOG_07817"/>
<evidence type="ECO:0000313" key="1">
    <source>
        <dbReference type="EMBL" id="EAT85283.1"/>
    </source>
</evidence>
<dbReference type="Proteomes" id="UP000001055">
    <property type="component" value="Unassembled WGS sequence"/>
</dbReference>
<dbReference type="AlphaFoldDB" id="Q0UK97"/>
<dbReference type="GeneID" id="5975037"/>
<organism evidence="1 2">
    <name type="scientific">Phaeosphaeria nodorum (strain SN15 / ATCC MYA-4574 / FGSC 10173)</name>
    <name type="common">Glume blotch fungus</name>
    <name type="synonym">Parastagonospora nodorum</name>
    <dbReference type="NCBI Taxonomy" id="321614"/>
    <lineage>
        <taxon>Eukaryota</taxon>
        <taxon>Fungi</taxon>
        <taxon>Dikarya</taxon>
        <taxon>Ascomycota</taxon>
        <taxon>Pezizomycotina</taxon>
        <taxon>Dothideomycetes</taxon>
        <taxon>Pleosporomycetidae</taxon>
        <taxon>Pleosporales</taxon>
        <taxon>Pleosporineae</taxon>
        <taxon>Phaeosphaeriaceae</taxon>
        <taxon>Parastagonospora</taxon>
    </lineage>
</organism>
<protein>
    <submittedName>
        <fullName evidence="1">Uncharacterized protein</fullName>
    </submittedName>
</protein>
<dbReference type="RefSeq" id="XP_001798144.1">
    <property type="nucleotide sequence ID" value="XM_001798092.1"/>
</dbReference>
<gene>
    <name evidence="1" type="ORF">SNOG_07817</name>
</gene>
<dbReference type="HOGENOM" id="CLU_3014940_0_0_1"/>
<sequence length="56" mass="6272">MLHNASSKNETTHQAADASDLATMHFVYYQMALQEADTLRMGVTRTGRLENARADM</sequence>
<accession>Q0UK97</accession>
<evidence type="ECO:0000313" key="2">
    <source>
        <dbReference type="Proteomes" id="UP000001055"/>
    </source>
</evidence>
<reference evidence="2" key="1">
    <citation type="journal article" date="2007" name="Plant Cell">
        <title>Dothideomycete-plant interactions illuminated by genome sequencing and EST analysis of the wheat pathogen Stagonospora nodorum.</title>
        <authorList>
            <person name="Hane J.K."/>
            <person name="Lowe R.G."/>
            <person name="Solomon P.S."/>
            <person name="Tan K.C."/>
            <person name="Schoch C.L."/>
            <person name="Spatafora J.W."/>
            <person name="Crous P.W."/>
            <person name="Kodira C."/>
            <person name="Birren B.W."/>
            <person name="Galagan J.E."/>
            <person name="Torriani S.F."/>
            <person name="McDonald B.A."/>
            <person name="Oliver R.P."/>
        </authorList>
    </citation>
    <scope>NUCLEOTIDE SEQUENCE [LARGE SCALE GENOMIC DNA]</scope>
    <source>
        <strain evidence="2">SN15 / ATCC MYA-4574 / FGSC 10173</strain>
    </source>
</reference>
<dbReference type="EMBL" id="CH445335">
    <property type="protein sequence ID" value="EAT85283.1"/>
    <property type="molecule type" value="Genomic_DNA"/>
</dbReference>
<dbReference type="InParanoid" id="Q0UK97"/>